<feature type="transmembrane region" description="Helical" evidence="1">
    <location>
        <begin position="96"/>
        <end position="117"/>
    </location>
</feature>
<feature type="transmembrane region" description="Helical" evidence="1">
    <location>
        <begin position="161"/>
        <end position="182"/>
    </location>
</feature>
<name>A0ABV6N6K5_9PSEU</name>
<reference evidence="3 4" key="1">
    <citation type="submission" date="2024-09" db="EMBL/GenBank/DDBJ databases">
        <authorList>
            <person name="Sun Q."/>
            <person name="Mori K."/>
        </authorList>
    </citation>
    <scope>NUCLEOTIDE SEQUENCE [LARGE SCALE GENOMIC DNA]</scope>
    <source>
        <strain evidence="3 4">TBRC 1432</strain>
    </source>
</reference>
<feature type="transmembrane region" description="Helical" evidence="1">
    <location>
        <begin position="188"/>
        <end position="206"/>
    </location>
</feature>
<dbReference type="Pfam" id="PF01569">
    <property type="entry name" value="PAP2"/>
    <property type="match status" value="1"/>
</dbReference>
<comment type="caution">
    <text evidence="3">The sequence shown here is derived from an EMBL/GenBank/DDBJ whole genome shotgun (WGS) entry which is preliminary data.</text>
</comment>
<proteinExistence type="predicted"/>
<dbReference type="InterPro" id="IPR036938">
    <property type="entry name" value="PAP2/HPO_sf"/>
</dbReference>
<feature type="transmembrane region" description="Helical" evidence="1">
    <location>
        <begin position="71"/>
        <end position="89"/>
    </location>
</feature>
<keyword evidence="1" id="KW-0812">Transmembrane</keyword>
<evidence type="ECO:0000313" key="3">
    <source>
        <dbReference type="EMBL" id="MFC0548223.1"/>
    </source>
</evidence>
<dbReference type="InterPro" id="IPR000326">
    <property type="entry name" value="PAP2/HPO"/>
</dbReference>
<feature type="transmembrane region" description="Helical" evidence="1">
    <location>
        <begin position="263"/>
        <end position="285"/>
    </location>
</feature>
<evidence type="ECO:0000259" key="2">
    <source>
        <dbReference type="SMART" id="SM00014"/>
    </source>
</evidence>
<accession>A0ABV6N6K5</accession>
<evidence type="ECO:0000256" key="1">
    <source>
        <dbReference type="SAM" id="Phobius"/>
    </source>
</evidence>
<dbReference type="SUPFAM" id="SSF48317">
    <property type="entry name" value="Acid phosphatase/Vanadium-dependent haloperoxidase"/>
    <property type="match status" value="1"/>
</dbReference>
<gene>
    <name evidence="3" type="ORF">ACFFH7_42415</name>
</gene>
<feature type="transmembrane region" description="Helical" evidence="1">
    <location>
        <begin position="137"/>
        <end position="154"/>
    </location>
</feature>
<dbReference type="Gene3D" id="1.20.144.10">
    <property type="entry name" value="Phosphatidic acid phosphatase type 2/haloperoxidase"/>
    <property type="match status" value="1"/>
</dbReference>
<evidence type="ECO:0000313" key="4">
    <source>
        <dbReference type="Proteomes" id="UP001589810"/>
    </source>
</evidence>
<dbReference type="Proteomes" id="UP001589810">
    <property type="component" value="Unassembled WGS sequence"/>
</dbReference>
<keyword evidence="1" id="KW-0472">Membrane</keyword>
<feature type="transmembrane region" description="Helical" evidence="1">
    <location>
        <begin position="226"/>
        <end position="251"/>
    </location>
</feature>
<dbReference type="RefSeq" id="WP_273937942.1">
    <property type="nucleotide sequence ID" value="NZ_CP097263.1"/>
</dbReference>
<keyword evidence="4" id="KW-1185">Reference proteome</keyword>
<feature type="transmembrane region" description="Helical" evidence="1">
    <location>
        <begin position="21"/>
        <end position="41"/>
    </location>
</feature>
<dbReference type="EMBL" id="JBHLUD010000015">
    <property type="protein sequence ID" value="MFC0548223.1"/>
    <property type="molecule type" value="Genomic_DNA"/>
</dbReference>
<sequence length="294" mass="31770">MLQEESSAQATVIPARRWLHVAVGSAIAAVLVYVLAVLTPIGQQLENAALRGADQVSTNEAGTANSSLDQITVYSLAAAVVLIAAIGLLRRRWDLALASVGVIVAGQVITQGLKRYILPRPPLVPLTGHYADNSLPSGHTTIAMTVLFAALIVVPYRWRGVALFFVLSWAVGIGSYTVTAKWHRLSDTLAADAIALALGCLASWWLARRGLVHRYEGKRRIPRVLIVTFTAVVGAFFLLFGVFFTLVPLAQYGLDGVLRDDTWIVYLAAQSLASLGSITAALIFLGTWRRLEIR</sequence>
<dbReference type="SMART" id="SM00014">
    <property type="entry name" value="acidPPc"/>
    <property type="match status" value="1"/>
</dbReference>
<keyword evidence="1" id="KW-1133">Transmembrane helix</keyword>
<organism evidence="3 4">
    <name type="scientific">Kutzneria chonburiensis</name>
    <dbReference type="NCBI Taxonomy" id="1483604"/>
    <lineage>
        <taxon>Bacteria</taxon>
        <taxon>Bacillati</taxon>
        <taxon>Actinomycetota</taxon>
        <taxon>Actinomycetes</taxon>
        <taxon>Pseudonocardiales</taxon>
        <taxon>Pseudonocardiaceae</taxon>
        <taxon>Kutzneria</taxon>
    </lineage>
</organism>
<feature type="domain" description="Phosphatidic acid phosphatase type 2/haloperoxidase" evidence="2">
    <location>
        <begin position="95"/>
        <end position="203"/>
    </location>
</feature>
<dbReference type="CDD" id="cd01610">
    <property type="entry name" value="PAP2_like"/>
    <property type="match status" value="1"/>
</dbReference>
<protein>
    <submittedName>
        <fullName evidence="3">Phosphatase PAP2 family protein</fullName>
    </submittedName>
</protein>